<reference evidence="2 3" key="1">
    <citation type="journal article" date="2005" name="Arch. Microbiol.">
        <title>The genome sequence of an anaerobic aromatic-degrading denitrifying bacterium, strain EbN1.</title>
        <authorList>
            <person name="Rabus R."/>
            <person name="Kube M."/>
            <person name="Heider J."/>
            <person name="Beck A."/>
            <person name="Heitmann K."/>
            <person name="Widdel F."/>
            <person name="Reinhardt R."/>
        </authorList>
    </citation>
    <scope>NUCLEOTIDE SEQUENCE [LARGE SCALE GENOMIC DNA]</scope>
    <source>
        <strain evidence="2 3">EbN1</strain>
    </source>
</reference>
<dbReference type="Proteomes" id="UP000006552">
    <property type="component" value="Chromosome"/>
</dbReference>
<organism evidence="2 3">
    <name type="scientific">Aromatoleum aromaticum (strain DSM 19018 / LMG 30748 / EbN1)</name>
    <name type="common">Azoarcus sp. (strain EbN1)</name>
    <dbReference type="NCBI Taxonomy" id="76114"/>
    <lineage>
        <taxon>Bacteria</taxon>
        <taxon>Pseudomonadati</taxon>
        <taxon>Pseudomonadota</taxon>
        <taxon>Betaproteobacteria</taxon>
        <taxon>Rhodocyclales</taxon>
        <taxon>Rhodocyclaceae</taxon>
        <taxon>Aromatoleum</taxon>
    </lineage>
</organism>
<protein>
    <submittedName>
        <fullName evidence="2">Uncharacterized protein</fullName>
    </submittedName>
</protein>
<dbReference type="RefSeq" id="WP_011239416.1">
    <property type="nucleotide sequence ID" value="NC_006513.1"/>
</dbReference>
<dbReference type="EMBL" id="CR555306">
    <property type="protein sequence ID" value="CAI09763.1"/>
    <property type="molecule type" value="Genomic_DNA"/>
</dbReference>
<proteinExistence type="predicted"/>
<sequence length="46" mass="5129">MGELRDLYREVILDSGRRPHNFGRLPDADRHGESFNPCPATASGCN</sequence>
<name>Q5NYV1_AROAE</name>
<dbReference type="STRING" id="76114.ebA6366"/>
<gene>
    <name evidence="2" type="ORF">ebA6366</name>
</gene>
<accession>Q5NYV1</accession>
<dbReference type="Gene3D" id="3.90.1010.10">
    <property type="match status" value="1"/>
</dbReference>
<dbReference type="AlphaFoldDB" id="Q5NYV1"/>
<keyword evidence="3" id="KW-1185">Reference proteome</keyword>
<dbReference type="KEGG" id="eba:ebA6366"/>
<dbReference type="SUPFAM" id="SSF82649">
    <property type="entry name" value="SufE/NifU"/>
    <property type="match status" value="1"/>
</dbReference>
<evidence type="ECO:0000256" key="1">
    <source>
        <dbReference type="SAM" id="MobiDB-lite"/>
    </source>
</evidence>
<dbReference type="HOGENOM" id="CLU_3179559_0_0_4"/>
<evidence type="ECO:0000313" key="2">
    <source>
        <dbReference type="EMBL" id="CAI09763.1"/>
    </source>
</evidence>
<evidence type="ECO:0000313" key="3">
    <source>
        <dbReference type="Proteomes" id="UP000006552"/>
    </source>
</evidence>
<feature type="region of interest" description="Disordered" evidence="1">
    <location>
        <begin position="17"/>
        <end position="46"/>
    </location>
</feature>